<feature type="domain" description="Protein kinase" evidence="1">
    <location>
        <begin position="80"/>
        <end position="373"/>
    </location>
</feature>
<evidence type="ECO:0000313" key="2">
    <source>
        <dbReference type="EMBL" id="QHU29149.1"/>
    </source>
</evidence>
<accession>A0A6C0LDX4</accession>
<dbReference type="GO" id="GO:0004672">
    <property type="term" value="F:protein kinase activity"/>
    <property type="evidence" value="ECO:0007669"/>
    <property type="project" value="InterPro"/>
</dbReference>
<dbReference type="EMBL" id="MN740481">
    <property type="protein sequence ID" value="QHU29149.1"/>
    <property type="molecule type" value="Genomic_DNA"/>
</dbReference>
<dbReference type="SUPFAM" id="SSF56112">
    <property type="entry name" value="Protein kinase-like (PK-like)"/>
    <property type="match status" value="1"/>
</dbReference>
<dbReference type="GO" id="GO:0005524">
    <property type="term" value="F:ATP binding"/>
    <property type="evidence" value="ECO:0007669"/>
    <property type="project" value="InterPro"/>
</dbReference>
<sequence length="373" mass="43337">MNHKKACDKADPSYESCMRVFSKDLPISAKPLRPHNHTMTNRIKQYHYLEDKLSLLKDDDCLETKKFADGTSGYTIRNIINLKKRIGTKSKYGIIYLTAIPSLANTYPIATKVMSYNMSNIYEVNIMSLITQEILLKKLSRHFLMIYGGCTCSKQIAEKLKLISINELADGDLKMLTNMKDVVGNSELMFNIFIQTFISIATFHNLVGYVHRDTHYGNFLYQTNTEKGYYHYIFNGKDYYLKSCAYNILIYDFGFAREINSYTGNNTQKNSKIYVYKDYAKIINAFIRKNNNGWTLAILDKRLSDTMIEFKHSLYHNIVHELDYNIKHTVNTYAFSLFGFILEHMFLKHAPPGMFITSRPRNVINASPFRIDK</sequence>
<name>A0A6C0LDX4_9ZZZZ</name>
<dbReference type="AlphaFoldDB" id="A0A6C0LDX4"/>
<organism evidence="2">
    <name type="scientific">viral metagenome</name>
    <dbReference type="NCBI Taxonomy" id="1070528"/>
    <lineage>
        <taxon>unclassified sequences</taxon>
        <taxon>metagenomes</taxon>
        <taxon>organismal metagenomes</taxon>
    </lineage>
</organism>
<dbReference type="Gene3D" id="1.10.510.10">
    <property type="entry name" value="Transferase(Phosphotransferase) domain 1"/>
    <property type="match status" value="1"/>
</dbReference>
<evidence type="ECO:0000259" key="1">
    <source>
        <dbReference type="PROSITE" id="PS50011"/>
    </source>
</evidence>
<reference evidence="2" key="1">
    <citation type="journal article" date="2020" name="Nature">
        <title>Giant virus diversity and host interactions through global metagenomics.</title>
        <authorList>
            <person name="Schulz F."/>
            <person name="Roux S."/>
            <person name="Paez-Espino D."/>
            <person name="Jungbluth S."/>
            <person name="Walsh D.A."/>
            <person name="Denef V.J."/>
            <person name="McMahon K.D."/>
            <person name="Konstantinidis K.T."/>
            <person name="Eloe-Fadrosh E.A."/>
            <person name="Kyrpides N.C."/>
            <person name="Woyke T."/>
        </authorList>
    </citation>
    <scope>NUCLEOTIDE SEQUENCE</scope>
    <source>
        <strain evidence="2">GVMAG-M-3300027804-47</strain>
    </source>
</reference>
<protein>
    <recommendedName>
        <fullName evidence="1">Protein kinase domain-containing protein</fullName>
    </recommendedName>
</protein>
<proteinExistence type="predicted"/>
<dbReference type="PROSITE" id="PS50011">
    <property type="entry name" value="PROTEIN_KINASE_DOM"/>
    <property type="match status" value="1"/>
</dbReference>
<dbReference type="InterPro" id="IPR011009">
    <property type="entry name" value="Kinase-like_dom_sf"/>
</dbReference>
<dbReference type="InterPro" id="IPR000719">
    <property type="entry name" value="Prot_kinase_dom"/>
</dbReference>